<dbReference type="GO" id="GO:0006412">
    <property type="term" value="P:translation"/>
    <property type="evidence" value="ECO:0007669"/>
    <property type="project" value="UniProtKB-UniRule"/>
</dbReference>
<accession>A0A8J7C2S9</accession>
<organism evidence="8 9">
    <name type="scientific">Candidatus Polarisedimenticola svalbardensis</name>
    <dbReference type="NCBI Taxonomy" id="2886004"/>
    <lineage>
        <taxon>Bacteria</taxon>
        <taxon>Pseudomonadati</taxon>
        <taxon>Acidobacteriota</taxon>
        <taxon>Candidatus Polarisedimenticolia</taxon>
        <taxon>Candidatus Polarisedimenticolales</taxon>
        <taxon>Candidatus Polarisedimenticolaceae</taxon>
        <taxon>Candidatus Polarisedimenticola</taxon>
    </lineage>
</organism>
<evidence type="ECO:0000256" key="7">
    <source>
        <dbReference type="SAM" id="MobiDB-lite"/>
    </source>
</evidence>
<proteinExistence type="inferred from homology"/>
<dbReference type="AlphaFoldDB" id="A0A8J7C2S9"/>
<dbReference type="PRINTS" id="PR00395">
    <property type="entry name" value="RIBOSOMALS2"/>
</dbReference>
<dbReference type="Pfam" id="PF00318">
    <property type="entry name" value="Ribosomal_S2"/>
    <property type="match status" value="1"/>
</dbReference>
<feature type="region of interest" description="Disordered" evidence="7">
    <location>
        <begin position="236"/>
        <end position="301"/>
    </location>
</feature>
<dbReference type="InterPro" id="IPR018130">
    <property type="entry name" value="Ribosomal_uS2_CS"/>
</dbReference>
<evidence type="ECO:0000256" key="3">
    <source>
        <dbReference type="ARBA" id="ARBA00023274"/>
    </source>
</evidence>
<dbReference type="SUPFAM" id="SSF52313">
    <property type="entry name" value="Ribosomal protein S2"/>
    <property type="match status" value="1"/>
</dbReference>
<evidence type="ECO:0000313" key="9">
    <source>
        <dbReference type="Proteomes" id="UP000648239"/>
    </source>
</evidence>
<dbReference type="Proteomes" id="UP000648239">
    <property type="component" value="Unassembled WGS sequence"/>
</dbReference>
<feature type="compositionally biased region" description="Basic and acidic residues" evidence="7">
    <location>
        <begin position="247"/>
        <end position="263"/>
    </location>
</feature>
<dbReference type="CDD" id="cd01425">
    <property type="entry name" value="RPS2"/>
    <property type="match status" value="1"/>
</dbReference>
<dbReference type="HAMAP" id="MF_00291_B">
    <property type="entry name" value="Ribosomal_uS2_B"/>
    <property type="match status" value="1"/>
</dbReference>
<gene>
    <name evidence="5 8" type="primary">rpsB</name>
    <name evidence="8" type="ORF">IFK94_09865</name>
</gene>
<evidence type="ECO:0000256" key="5">
    <source>
        <dbReference type="HAMAP-Rule" id="MF_00291"/>
    </source>
</evidence>
<keyword evidence="3 5" id="KW-0687">Ribonucleoprotein</keyword>
<comment type="similarity">
    <text evidence="1 5 6">Belongs to the universal ribosomal protein uS2 family.</text>
</comment>
<dbReference type="InterPro" id="IPR023591">
    <property type="entry name" value="Ribosomal_uS2_flav_dom_sf"/>
</dbReference>
<dbReference type="GO" id="GO:0003735">
    <property type="term" value="F:structural constituent of ribosome"/>
    <property type="evidence" value="ECO:0007669"/>
    <property type="project" value="InterPro"/>
</dbReference>
<comment type="caution">
    <text evidence="8">The sequence shown here is derived from an EMBL/GenBank/DDBJ whole genome shotgun (WGS) entry which is preliminary data.</text>
</comment>
<name>A0A8J7C2S9_9BACT</name>
<evidence type="ECO:0000256" key="2">
    <source>
        <dbReference type="ARBA" id="ARBA00022980"/>
    </source>
</evidence>
<dbReference type="GO" id="GO:0022627">
    <property type="term" value="C:cytosolic small ribosomal subunit"/>
    <property type="evidence" value="ECO:0007669"/>
    <property type="project" value="TreeGrafter"/>
</dbReference>
<evidence type="ECO:0000313" key="8">
    <source>
        <dbReference type="EMBL" id="MBD3868416.1"/>
    </source>
</evidence>
<dbReference type="Gene3D" id="3.40.50.10490">
    <property type="entry name" value="Glucose-6-phosphate isomerase like protein, domain 1"/>
    <property type="match status" value="1"/>
</dbReference>
<dbReference type="PROSITE" id="PS00962">
    <property type="entry name" value="RIBOSOMAL_S2_1"/>
    <property type="match status" value="1"/>
</dbReference>
<dbReference type="Gene3D" id="1.10.287.610">
    <property type="entry name" value="Helix hairpin bin"/>
    <property type="match status" value="1"/>
</dbReference>
<dbReference type="NCBIfam" id="TIGR01011">
    <property type="entry name" value="rpsB_bact"/>
    <property type="match status" value="1"/>
</dbReference>
<reference evidence="8 9" key="1">
    <citation type="submission" date="2020-08" db="EMBL/GenBank/DDBJ databases">
        <title>Acidobacteriota in marine sediments use diverse sulfur dissimilation pathways.</title>
        <authorList>
            <person name="Wasmund K."/>
        </authorList>
    </citation>
    <scope>NUCLEOTIDE SEQUENCE [LARGE SCALE GENOMIC DNA]</scope>
    <source>
        <strain evidence="8">MAG AM4</strain>
    </source>
</reference>
<dbReference type="PANTHER" id="PTHR12534:SF0">
    <property type="entry name" value="SMALL RIBOSOMAL SUBUNIT PROTEIN US2M"/>
    <property type="match status" value="1"/>
</dbReference>
<dbReference type="PROSITE" id="PS00963">
    <property type="entry name" value="RIBOSOMAL_S2_2"/>
    <property type="match status" value="1"/>
</dbReference>
<evidence type="ECO:0000256" key="6">
    <source>
        <dbReference type="RuleBase" id="RU003631"/>
    </source>
</evidence>
<keyword evidence="2 5" id="KW-0689">Ribosomal protein</keyword>
<dbReference type="InterPro" id="IPR001865">
    <property type="entry name" value="Ribosomal_uS2"/>
</dbReference>
<evidence type="ECO:0000256" key="4">
    <source>
        <dbReference type="ARBA" id="ARBA00035256"/>
    </source>
</evidence>
<protein>
    <recommendedName>
        <fullName evidence="4 5">Small ribosomal subunit protein uS2</fullName>
    </recommendedName>
</protein>
<dbReference type="InterPro" id="IPR005706">
    <property type="entry name" value="Ribosomal_uS2_bac/mit/plastid"/>
</dbReference>
<evidence type="ECO:0000256" key="1">
    <source>
        <dbReference type="ARBA" id="ARBA00006242"/>
    </source>
</evidence>
<dbReference type="EMBL" id="JACXWD010000031">
    <property type="protein sequence ID" value="MBD3868416.1"/>
    <property type="molecule type" value="Genomic_DNA"/>
</dbReference>
<sequence>MTSVSMKELLEAGVHFGHQTRRWNPKMKEYIFGARNGIYIIDLQKTLKKVRESLAFITNLSATGKSVLFVGTKRQAQEAIVEESLRCGQHYVDQRWLGGTMTNFTTIKKSLARLTGIEETLNGEKADALTKKELSKLEKERGKLEKALSGLRKMDRLPGALFVVDPMKEKIAVAEANKLGIPVVAIVDTNCDPGSVDYPIPGNDDAIRAIKLFAGRFADAIIEGRNLWEAHRLEKKAEQGSRGGTVDQKKSIADRVRAREARRERTRAHAHASRGSGGAPTRTTAEDPAPVAGSPAKSDSE</sequence>
<dbReference type="PANTHER" id="PTHR12534">
    <property type="entry name" value="30S RIBOSOMAL PROTEIN S2 PROKARYOTIC AND ORGANELLAR"/>
    <property type="match status" value="1"/>
</dbReference>